<name>A0AAV6UV99_9ARAC</name>
<dbReference type="Proteomes" id="UP000827092">
    <property type="component" value="Unassembled WGS sequence"/>
</dbReference>
<dbReference type="AlphaFoldDB" id="A0AAV6UV99"/>
<evidence type="ECO:0000313" key="2">
    <source>
        <dbReference type="Proteomes" id="UP000827092"/>
    </source>
</evidence>
<dbReference type="EMBL" id="JAFNEN010000260">
    <property type="protein sequence ID" value="KAG8187773.1"/>
    <property type="molecule type" value="Genomic_DNA"/>
</dbReference>
<organism evidence="1 2">
    <name type="scientific">Oedothorax gibbosus</name>
    <dbReference type="NCBI Taxonomy" id="931172"/>
    <lineage>
        <taxon>Eukaryota</taxon>
        <taxon>Metazoa</taxon>
        <taxon>Ecdysozoa</taxon>
        <taxon>Arthropoda</taxon>
        <taxon>Chelicerata</taxon>
        <taxon>Arachnida</taxon>
        <taxon>Araneae</taxon>
        <taxon>Araneomorphae</taxon>
        <taxon>Entelegynae</taxon>
        <taxon>Araneoidea</taxon>
        <taxon>Linyphiidae</taxon>
        <taxon>Erigoninae</taxon>
        <taxon>Oedothorax</taxon>
    </lineage>
</organism>
<accession>A0AAV6UV99</accession>
<protein>
    <submittedName>
        <fullName evidence="1">Uncharacterized protein</fullName>
    </submittedName>
</protein>
<sequence>MNISVYHRKGSKAIFFSALLYLQYILSEEIFNLQTAPSFLNAGGKRRWSPIPDDPLTQVTVFKSPFQISPLIPADLVFALDRRLTKETWGLSHDKPVESRF</sequence>
<proteinExistence type="predicted"/>
<gene>
    <name evidence="1" type="ORF">JTE90_018772</name>
</gene>
<evidence type="ECO:0000313" key="1">
    <source>
        <dbReference type="EMBL" id="KAG8187773.1"/>
    </source>
</evidence>
<comment type="caution">
    <text evidence="1">The sequence shown here is derived from an EMBL/GenBank/DDBJ whole genome shotgun (WGS) entry which is preliminary data.</text>
</comment>
<keyword evidence="2" id="KW-1185">Reference proteome</keyword>
<reference evidence="1 2" key="1">
    <citation type="journal article" date="2022" name="Nat. Ecol. Evol.">
        <title>A masculinizing supergene underlies an exaggerated male reproductive morph in a spider.</title>
        <authorList>
            <person name="Hendrickx F."/>
            <person name="De Corte Z."/>
            <person name="Sonet G."/>
            <person name="Van Belleghem S.M."/>
            <person name="Kostlbacher S."/>
            <person name="Vangestel C."/>
        </authorList>
    </citation>
    <scope>NUCLEOTIDE SEQUENCE [LARGE SCALE GENOMIC DNA]</scope>
    <source>
        <strain evidence="1">W744_W776</strain>
    </source>
</reference>